<dbReference type="GO" id="GO:0016887">
    <property type="term" value="F:ATP hydrolysis activity"/>
    <property type="evidence" value="ECO:0007669"/>
    <property type="project" value="InterPro"/>
</dbReference>
<dbReference type="GO" id="GO:0046872">
    <property type="term" value="F:metal ion binding"/>
    <property type="evidence" value="ECO:0007669"/>
    <property type="project" value="UniProtKB-KW"/>
</dbReference>
<keyword evidence="4" id="KW-0479">Metal-binding</keyword>
<comment type="subunit">
    <text evidence="10">ORC is composed of six subunits.</text>
</comment>
<dbReference type="EMBL" id="LGAV01000001">
    <property type="protein sequence ID" value="KOS16390.1"/>
    <property type="molecule type" value="Genomic_DNA"/>
</dbReference>
<dbReference type="OrthoDB" id="1926878at2759"/>
<dbReference type="Gene3D" id="3.40.50.300">
    <property type="entry name" value="P-loop containing nucleotide triphosphate hydrolases"/>
    <property type="match status" value="1"/>
</dbReference>
<evidence type="ECO:0000256" key="5">
    <source>
        <dbReference type="ARBA" id="ARBA00022741"/>
    </source>
</evidence>
<comment type="function">
    <text evidence="10">Component of the origin recognition complex (ORC) that binds origins of replication. DNA-binding is ATP-dependent, however specific DNA sequences that define origins of replication have not been identified so far. ORC is required to assemble the pre-replication complex necessary to initiate DNA replication.</text>
</comment>
<dbReference type="GO" id="GO:0003688">
    <property type="term" value="F:DNA replication origin binding"/>
    <property type="evidence" value="ECO:0007669"/>
    <property type="project" value="UniProtKB-ARBA"/>
</dbReference>
<evidence type="ECO:0000256" key="9">
    <source>
        <dbReference type="ARBA" id="ARBA00023242"/>
    </source>
</evidence>
<dbReference type="SUPFAM" id="SSF52540">
    <property type="entry name" value="P-loop containing nucleoside triphosphate hydrolases"/>
    <property type="match status" value="1"/>
</dbReference>
<reference evidence="13 14" key="1">
    <citation type="submission" date="2015-07" db="EMBL/GenBank/DDBJ databases">
        <title>Draft Genome Sequence of Malassezia furfur CBS1878 and Malassezia pachydermatis CBS1879.</title>
        <authorList>
            <person name="Triana S."/>
            <person name="Ohm R."/>
            <person name="Gonzalez A."/>
            <person name="DeCock H."/>
            <person name="Restrepo S."/>
            <person name="Celis A."/>
        </authorList>
    </citation>
    <scope>NUCLEOTIDE SEQUENCE [LARGE SCALE GENOMIC DNA]</scope>
    <source>
        <strain evidence="13 14">CBS 1879</strain>
    </source>
</reference>
<dbReference type="SMART" id="SM00382">
    <property type="entry name" value="AAA"/>
    <property type="match status" value="1"/>
</dbReference>
<gene>
    <name evidence="13" type="ORF">Malapachy_3289</name>
</gene>
<dbReference type="InterPro" id="IPR050311">
    <property type="entry name" value="ORC1/CDC6"/>
</dbReference>
<dbReference type="FunFam" id="3.40.50.300:FF:000199">
    <property type="entry name" value="Origin recognition complex subunit 1"/>
    <property type="match status" value="1"/>
</dbReference>
<evidence type="ECO:0000256" key="6">
    <source>
        <dbReference type="ARBA" id="ARBA00022840"/>
    </source>
</evidence>
<keyword evidence="5 10" id="KW-0547">Nucleotide-binding</keyword>
<proteinExistence type="inferred from homology"/>
<dbReference type="Proteomes" id="UP000037751">
    <property type="component" value="Unassembled WGS sequence"/>
</dbReference>
<keyword evidence="9 10" id="KW-0539">Nucleus</keyword>
<dbReference type="GO" id="GO:0006270">
    <property type="term" value="P:DNA replication initiation"/>
    <property type="evidence" value="ECO:0007669"/>
    <property type="project" value="TreeGrafter"/>
</dbReference>
<evidence type="ECO:0000313" key="13">
    <source>
        <dbReference type="EMBL" id="KOS16390.1"/>
    </source>
</evidence>
<organism evidence="13 14">
    <name type="scientific">Malassezia pachydermatis</name>
    <dbReference type="NCBI Taxonomy" id="77020"/>
    <lineage>
        <taxon>Eukaryota</taxon>
        <taxon>Fungi</taxon>
        <taxon>Dikarya</taxon>
        <taxon>Basidiomycota</taxon>
        <taxon>Ustilaginomycotina</taxon>
        <taxon>Malasseziomycetes</taxon>
        <taxon>Malasseziales</taxon>
        <taxon>Malasseziaceae</taxon>
        <taxon>Malassezia</taxon>
    </lineage>
</organism>
<evidence type="ECO:0000256" key="3">
    <source>
        <dbReference type="ARBA" id="ARBA00022705"/>
    </source>
</evidence>
<feature type="region of interest" description="Disordered" evidence="11">
    <location>
        <begin position="1"/>
        <end position="83"/>
    </location>
</feature>
<feature type="compositionally biased region" description="Low complexity" evidence="11">
    <location>
        <begin position="20"/>
        <end position="34"/>
    </location>
</feature>
<dbReference type="GO" id="GO:0005524">
    <property type="term" value="F:ATP binding"/>
    <property type="evidence" value="ECO:0007669"/>
    <property type="project" value="UniProtKB-KW"/>
</dbReference>
<keyword evidence="14" id="KW-1185">Reference proteome</keyword>
<dbReference type="RefSeq" id="XP_017994022.1">
    <property type="nucleotide sequence ID" value="XM_018137763.1"/>
</dbReference>
<keyword evidence="3 10" id="KW-0235">DNA replication</keyword>
<dbReference type="InterPro" id="IPR003593">
    <property type="entry name" value="AAA+_ATPase"/>
</dbReference>
<evidence type="ECO:0000256" key="1">
    <source>
        <dbReference type="ARBA" id="ARBA00004123"/>
    </source>
</evidence>
<evidence type="ECO:0000256" key="2">
    <source>
        <dbReference type="ARBA" id="ARBA00008398"/>
    </source>
</evidence>
<name>A0A0M8MYQ4_9BASI</name>
<dbReference type="AlphaFoldDB" id="A0A0M8MYQ4"/>
<comment type="caution">
    <text evidence="13">The sequence shown here is derived from an EMBL/GenBank/DDBJ whole genome shotgun (WGS) entry which is preliminary data.</text>
</comment>
<evidence type="ECO:0000256" key="7">
    <source>
        <dbReference type="ARBA" id="ARBA00022842"/>
    </source>
</evidence>
<dbReference type="InterPro" id="IPR054425">
    <property type="entry name" value="Cdc6_ORC1-like_ATPase_lid"/>
</dbReference>
<sequence length="523" mass="56994">MSEPATPRRRSLRLRRQDSDATTSQTSPATSSDTAAKRRTSLSLETSTPKKPKTTAAHTPSTSAPSKQEASRIAHSLPPLTLPDRPYSVHALPVSVLEKMSPHERARRLLHVGATPESLPCRQEQFHAVLECMIDALRSGVGACAYICGVPGTGKTATVREAIRSLQSQREAGQVPSFTFVEINGMKLASPMQAYTELWCAMAGGGKRLHPRAALQRLSTYFNAGTGAKHTPTIVLMDELDLFVTSRQDVIYNMFHWPDLPGSNLIVMAVANTMDLPERTLQPKVASRLGMTRIPFMPYTDKQLLDIVRARLDVGEHGERCSEALATRGCEAVFKLDALIFASKRVANVSGDARRMLDVCRRAVEMAEERAIAQHTEPSPLGILDIREVMDRMARSGRAAHVASLSLHAKLLLASMFACVRRSGVTEVVWSEVLTHHAALCRTHTVARCGMTEPNYSDDEMLRPLASLCALGLVIAVGSGAGNARGGAHARFLLAIQEDDVHAALGSDDENAPWQSLFTTLRK</sequence>
<dbReference type="VEuPathDB" id="FungiDB:Malapachy_3289"/>
<feature type="compositionally biased region" description="Low complexity" evidence="11">
    <location>
        <begin position="46"/>
        <end position="67"/>
    </location>
</feature>
<dbReference type="GeneID" id="28729639"/>
<keyword evidence="7" id="KW-0460">Magnesium</keyword>
<comment type="subcellular location">
    <subcellularLocation>
        <location evidence="1 10">Nucleus</location>
    </subcellularLocation>
</comment>
<dbReference type="InterPro" id="IPR003959">
    <property type="entry name" value="ATPase_AAA_core"/>
</dbReference>
<evidence type="ECO:0000256" key="8">
    <source>
        <dbReference type="ARBA" id="ARBA00023125"/>
    </source>
</evidence>
<protein>
    <recommendedName>
        <fullName evidence="10">Origin recognition complex subunit 1</fullName>
    </recommendedName>
</protein>
<evidence type="ECO:0000256" key="11">
    <source>
        <dbReference type="SAM" id="MobiDB-lite"/>
    </source>
</evidence>
<feature type="domain" description="AAA+ ATPase" evidence="12">
    <location>
        <begin position="141"/>
        <end position="295"/>
    </location>
</feature>
<dbReference type="CDD" id="cd00009">
    <property type="entry name" value="AAA"/>
    <property type="match status" value="1"/>
</dbReference>
<keyword evidence="8 10" id="KW-0238">DNA-binding</keyword>
<dbReference type="InterPro" id="IPR015163">
    <property type="entry name" value="Cdc6_C"/>
</dbReference>
<dbReference type="STRING" id="77020.A0A0M8MYQ4"/>
<dbReference type="GO" id="GO:0005664">
    <property type="term" value="C:nuclear origin of replication recognition complex"/>
    <property type="evidence" value="ECO:0007669"/>
    <property type="project" value="TreeGrafter"/>
</dbReference>
<evidence type="ECO:0000256" key="4">
    <source>
        <dbReference type="ARBA" id="ARBA00022723"/>
    </source>
</evidence>
<comment type="similarity">
    <text evidence="2 10">Belongs to the ORC1 family.</text>
</comment>
<dbReference type="PANTHER" id="PTHR10763:SF23">
    <property type="entry name" value="ORIGIN RECOGNITION COMPLEX SUBUNIT 1"/>
    <property type="match status" value="1"/>
</dbReference>
<dbReference type="Pfam" id="PF22606">
    <property type="entry name" value="Cdc6-ORC-like_ATPase_lid"/>
    <property type="match status" value="1"/>
</dbReference>
<evidence type="ECO:0000256" key="10">
    <source>
        <dbReference type="RuleBase" id="RU365058"/>
    </source>
</evidence>
<keyword evidence="6 10" id="KW-0067">ATP-binding</keyword>
<dbReference type="Pfam" id="PF00004">
    <property type="entry name" value="AAA"/>
    <property type="match status" value="1"/>
</dbReference>
<accession>A0A0M8MYQ4</accession>
<evidence type="ECO:0000313" key="14">
    <source>
        <dbReference type="Proteomes" id="UP000037751"/>
    </source>
</evidence>
<dbReference type="GO" id="GO:0033314">
    <property type="term" value="P:mitotic DNA replication checkpoint signaling"/>
    <property type="evidence" value="ECO:0007669"/>
    <property type="project" value="TreeGrafter"/>
</dbReference>
<dbReference type="InterPro" id="IPR027417">
    <property type="entry name" value="P-loop_NTPase"/>
</dbReference>
<dbReference type="Pfam" id="PF09079">
    <property type="entry name" value="WHD_Cdc6"/>
    <property type="match status" value="1"/>
</dbReference>
<dbReference type="PANTHER" id="PTHR10763">
    <property type="entry name" value="CELL DIVISION CONTROL PROTEIN 6-RELATED"/>
    <property type="match status" value="1"/>
</dbReference>
<evidence type="ECO:0000259" key="12">
    <source>
        <dbReference type="SMART" id="SM00382"/>
    </source>
</evidence>